<evidence type="ECO:0000313" key="6">
    <source>
        <dbReference type="Proteomes" id="UP000481033"/>
    </source>
</evidence>
<accession>A0A6M0RPI0</accession>
<dbReference type="GO" id="GO:0016717">
    <property type="term" value="F:oxidoreductase activity, acting on paired donors, with oxidation of a pair of donors resulting in the reduction of molecular oxygen to two molecules of water"/>
    <property type="evidence" value="ECO:0007669"/>
    <property type="project" value="TreeGrafter"/>
</dbReference>
<keyword evidence="6" id="KW-1185">Reference proteome</keyword>
<dbReference type="EMBL" id="QXHD01000004">
    <property type="protein sequence ID" value="NEZ57672.1"/>
    <property type="molecule type" value="Genomic_DNA"/>
</dbReference>
<feature type="domain" description="Fatty acid desaturase" evidence="4">
    <location>
        <begin position="67"/>
        <end position="315"/>
    </location>
</feature>
<proteinExistence type="inferred from homology"/>
<sequence>MVSLPNQKHITMTEACLRPTVSNKALQAAVTDLQAVNFWVGFLRFGVLGVAVIGCITLAWTHAAGLSFWGWTVVAGVFYAFWLICTHDAIHHTLLGWPVVEETLARIISWPMLWPVGVYAKLHRLHHGWNGLDLRDPERIQWTTQEYQDASPFVQWYMRHQWLIDILILGGLGIILKTLMGGRRCQDLLPRLRFQLFADFLGIGIVQACLIAVVILSHTSIWRYLLFWLCLERVVGVIAQTRAHLEHYGLWQQVGGHQLTQLYSSRNLQTSHWFSWLVGGLNYHAVHHAFPSIPFNQLPQAYDRLQTVLDDHGMPAMELEQGYTQAVRRLMNRFILIPMAGGLSTKH</sequence>
<comment type="similarity">
    <text evidence="2">Belongs to the fatty acid desaturase type 2 family.</text>
</comment>
<evidence type="ECO:0000313" key="5">
    <source>
        <dbReference type="EMBL" id="NEZ57672.1"/>
    </source>
</evidence>
<feature type="transmembrane region" description="Helical" evidence="3">
    <location>
        <begin position="38"/>
        <end position="61"/>
    </location>
</feature>
<dbReference type="Pfam" id="PF00487">
    <property type="entry name" value="FA_desaturase"/>
    <property type="match status" value="1"/>
</dbReference>
<feature type="transmembrane region" description="Helical" evidence="3">
    <location>
        <begin position="68"/>
        <end position="90"/>
    </location>
</feature>
<evidence type="ECO:0000256" key="2">
    <source>
        <dbReference type="ARBA" id="ARBA00008749"/>
    </source>
</evidence>
<reference evidence="5 6" key="1">
    <citation type="journal article" date="2020" name="Microb. Ecol.">
        <title>Ecogenomics of the Marine Benthic Filamentous Cyanobacterium Adonisia.</title>
        <authorList>
            <person name="Walter J.M."/>
            <person name="Coutinho F.H."/>
            <person name="Leomil L."/>
            <person name="Hargreaves P.I."/>
            <person name="Campeao M.E."/>
            <person name="Vieira V.V."/>
            <person name="Silva B.S."/>
            <person name="Fistarol G.O."/>
            <person name="Salomon P.S."/>
            <person name="Sawabe T."/>
            <person name="Mino S."/>
            <person name="Hosokawa M."/>
            <person name="Miyashita H."/>
            <person name="Maruyama F."/>
            <person name="van Verk M.C."/>
            <person name="Dutilh B.E."/>
            <person name="Thompson C.C."/>
            <person name="Thompson F.L."/>
        </authorList>
    </citation>
    <scope>NUCLEOTIDE SEQUENCE [LARGE SCALE GENOMIC DNA]</scope>
    <source>
        <strain evidence="5 6">CCMR0081</strain>
    </source>
</reference>
<protein>
    <submittedName>
        <fullName evidence="5">Fatty acid desaturase</fullName>
    </submittedName>
</protein>
<dbReference type="InterPro" id="IPR005804">
    <property type="entry name" value="FA_desaturase_dom"/>
</dbReference>
<keyword evidence="3" id="KW-0472">Membrane</keyword>
<keyword evidence="3" id="KW-1133">Transmembrane helix</keyword>
<dbReference type="GO" id="GO:0008610">
    <property type="term" value="P:lipid biosynthetic process"/>
    <property type="evidence" value="ECO:0007669"/>
    <property type="project" value="UniProtKB-ARBA"/>
</dbReference>
<dbReference type="Proteomes" id="UP000481033">
    <property type="component" value="Unassembled WGS sequence"/>
</dbReference>
<evidence type="ECO:0000259" key="4">
    <source>
        <dbReference type="Pfam" id="PF00487"/>
    </source>
</evidence>
<dbReference type="GO" id="GO:0016020">
    <property type="term" value="C:membrane"/>
    <property type="evidence" value="ECO:0007669"/>
    <property type="project" value="TreeGrafter"/>
</dbReference>
<evidence type="ECO:0000256" key="1">
    <source>
        <dbReference type="ARBA" id="ARBA00001954"/>
    </source>
</evidence>
<dbReference type="InterPro" id="IPR012171">
    <property type="entry name" value="Fatty_acid_desaturase"/>
</dbReference>
<feature type="transmembrane region" description="Helical" evidence="3">
    <location>
        <begin position="192"/>
        <end position="215"/>
    </location>
</feature>
<evidence type="ECO:0000256" key="3">
    <source>
        <dbReference type="SAM" id="Phobius"/>
    </source>
</evidence>
<name>A0A6M0RPI0_9CYAN</name>
<gene>
    <name evidence="5" type="ORF">DXZ20_18795</name>
</gene>
<dbReference type="PANTHER" id="PTHR19353:SF19">
    <property type="entry name" value="DELTA(5) FATTY ACID DESATURASE C-RELATED"/>
    <property type="match status" value="1"/>
</dbReference>
<organism evidence="5 6">
    <name type="scientific">Adonisia turfae CCMR0081</name>
    <dbReference type="NCBI Taxonomy" id="2292702"/>
    <lineage>
        <taxon>Bacteria</taxon>
        <taxon>Bacillati</taxon>
        <taxon>Cyanobacteriota</taxon>
        <taxon>Adonisia</taxon>
        <taxon>Adonisia turfae</taxon>
    </lineage>
</organism>
<feature type="transmembrane region" description="Helical" evidence="3">
    <location>
        <begin position="162"/>
        <end position="180"/>
    </location>
</feature>
<dbReference type="AlphaFoldDB" id="A0A6M0RPI0"/>
<comment type="cofactor">
    <cofactor evidence="1">
        <name>Fe(2+)</name>
        <dbReference type="ChEBI" id="CHEBI:29033"/>
    </cofactor>
</comment>
<keyword evidence="3" id="KW-0812">Transmembrane</keyword>
<comment type="caution">
    <text evidence="5">The sequence shown here is derived from an EMBL/GenBank/DDBJ whole genome shotgun (WGS) entry which is preliminary data.</text>
</comment>
<dbReference type="PANTHER" id="PTHR19353">
    <property type="entry name" value="FATTY ACID DESATURASE 2"/>
    <property type="match status" value="1"/>
</dbReference>